<comment type="caution">
    <text evidence="4">The sequence shown here is derived from an EMBL/GenBank/DDBJ whole genome shotgun (WGS) entry which is preliminary data.</text>
</comment>
<protein>
    <submittedName>
        <fullName evidence="4">Mannosyltransferase</fullName>
    </submittedName>
</protein>
<dbReference type="InterPro" id="IPR028098">
    <property type="entry name" value="Glyco_trans_4-like_N"/>
</dbReference>
<dbReference type="FunFam" id="3.40.50.2000:FF:000119">
    <property type="entry name" value="Glycosyl transferase group 1"/>
    <property type="match status" value="1"/>
</dbReference>
<dbReference type="PANTHER" id="PTHR46401">
    <property type="entry name" value="GLYCOSYLTRANSFERASE WBBK-RELATED"/>
    <property type="match status" value="1"/>
</dbReference>
<dbReference type="PANTHER" id="PTHR46401:SF2">
    <property type="entry name" value="GLYCOSYLTRANSFERASE WBBK-RELATED"/>
    <property type="match status" value="1"/>
</dbReference>
<dbReference type="InterPro" id="IPR001296">
    <property type="entry name" value="Glyco_trans_1"/>
</dbReference>
<dbReference type="SUPFAM" id="SSF53756">
    <property type="entry name" value="UDP-Glycosyltransferase/glycogen phosphorylase"/>
    <property type="match status" value="1"/>
</dbReference>
<dbReference type="Proteomes" id="UP000185557">
    <property type="component" value="Unassembled WGS sequence"/>
</dbReference>
<dbReference type="Pfam" id="PF13439">
    <property type="entry name" value="Glyco_transf_4"/>
    <property type="match status" value="1"/>
</dbReference>
<evidence type="ECO:0000259" key="3">
    <source>
        <dbReference type="Pfam" id="PF13439"/>
    </source>
</evidence>
<evidence type="ECO:0000259" key="2">
    <source>
        <dbReference type="Pfam" id="PF00534"/>
    </source>
</evidence>
<dbReference type="CDD" id="cd03809">
    <property type="entry name" value="GT4_MtfB-like"/>
    <property type="match status" value="1"/>
</dbReference>
<evidence type="ECO:0000256" key="1">
    <source>
        <dbReference type="ARBA" id="ARBA00022679"/>
    </source>
</evidence>
<keyword evidence="4" id="KW-0328">Glycosyltransferase</keyword>
<dbReference type="Gene3D" id="3.40.50.2000">
    <property type="entry name" value="Glycogen Phosphorylase B"/>
    <property type="match status" value="2"/>
</dbReference>
<dbReference type="STRING" id="549789.NIES30_09975"/>
<proteinExistence type="predicted"/>
<evidence type="ECO:0000313" key="5">
    <source>
        <dbReference type="Proteomes" id="UP000185557"/>
    </source>
</evidence>
<accession>A0A1U7J605</accession>
<keyword evidence="5" id="KW-1185">Reference proteome</keyword>
<feature type="domain" description="Glycosyl transferase family 1" evidence="2">
    <location>
        <begin position="181"/>
        <end position="327"/>
    </location>
</feature>
<gene>
    <name evidence="4" type="ORF">NIES30_09975</name>
</gene>
<dbReference type="EMBL" id="MRCG01000006">
    <property type="protein sequence ID" value="OKH48352.1"/>
    <property type="molecule type" value="Genomic_DNA"/>
</dbReference>
<dbReference type="AlphaFoldDB" id="A0A1U7J605"/>
<feature type="domain" description="Glycosyltransferase subfamily 4-like N-terminal" evidence="3">
    <location>
        <begin position="19"/>
        <end position="172"/>
    </location>
</feature>
<reference evidence="4 5" key="1">
    <citation type="submission" date="2016-11" db="EMBL/GenBank/DDBJ databases">
        <title>Draft Genome Sequences of Nine Cyanobacterial Strains from Diverse Habitats.</title>
        <authorList>
            <person name="Zhu T."/>
            <person name="Hou S."/>
            <person name="Lu X."/>
            <person name="Hess W.R."/>
        </authorList>
    </citation>
    <scope>NUCLEOTIDE SEQUENCE [LARGE SCALE GENOMIC DNA]</scope>
    <source>
        <strain evidence="4 5">NIES-30</strain>
    </source>
</reference>
<dbReference type="GO" id="GO:0016757">
    <property type="term" value="F:glycosyltransferase activity"/>
    <property type="evidence" value="ECO:0007669"/>
    <property type="project" value="UniProtKB-KW"/>
</dbReference>
<evidence type="ECO:0000313" key="4">
    <source>
        <dbReference type="EMBL" id="OKH48352.1"/>
    </source>
</evidence>
<keyword evidence="1 4" id="KW-0808">Transferase</keyword>
<dbReference type="RefSeq" id="WP_073608281.1">
    <property type="nucleotide sequence ID" value="NZ_MRCG01000006.1"/>
</dbReference>
<sequence length="357" mass="39884">MTEAALLINLAFIPTKPTGLGVYALNLIRHLPKEDSCILSDRAIAEYRHLPSPPGATTDSGKQGHARRLWWTQFQVPKLYRQLGAKLLFSPIPETPLWSSCRTVVTVHDLIPLHFPQKGSPLTLYFRHYLPQVIRQAEHIICDSESTLRDIHRFFGSPPGATTVIPLAYDADHYRWLDLPRQPYFLYVGSHYTYKNLGRLIEAFAQTRLPDFKLLIAGVPDPRYTPALQAQVEAMGLGNRVQFLAYVPYDELPRLINQAIALVFPSLWEGFGLPVLEAMACGTPVITSNVSSLPEVAGDAALSIDPYNVGELAEAMTAVASDPTLWATLHQAGLARVKAFSWEQTGRRTSEILQRYL</sequence>
<organism evidence="4 5">
    <name type="scientific">Phormidium tenue NIES-30</name>
    <dbReference type="NCBI Taxonomy" id="549789"/>
    <lineage>
        <taxon>Bacteria</taxon>
        <taxon>Bacillati</taxon>
        <taxon>Cyanobacteriota</taxon>
        <taxon>Cyanophyceae</taxon>
        <taxon>Oscillatoriophycideae</taxon>
        <taxon>Oscillatoriales</taxon>
        <taxon>Oscillatoriaceae</taxon>
        <taxon>Phormidium</taxon>
    </lineage>
</organism>
<dbReference type="Pfam" id="PF00534">
    <property type="entry name" value="Glycos_transf_1"/>
    <property type="match status" value="1"/>
</dbReference>
<name>A0A1U7J605_9CYAN</name>
<dbReference type="OrthoDB" id="9797829at2"/>
<dbReference type="GO" id="GO:0009103">
    <property type="term" value="P:lipopolysaccharide biosynthetic process"/>
    <property type="evidence" value="ECO:0007669"/>
    <property type="project" value="TreeGrafter"/>
</dbReference>